<protein>
    <submittedName>
        <fullName evidence="1">Rhamnan synthesis F family protein</fullName>
    </submittedName>
</protein>
<name>A0AB74USN2_9GAMM</name>
<organism evidence="1">
    <name type="scientific">Rhodanobacter sp. FW102-FHT14D07</name>
    <dbReference type="NCBI Taxonomy" id="3351462"/>
    <lineage>
        <taxon>Bacteria</taxon>
        <taxon>Pseudomonadati</taxon>
        <taxon>Pseudomonadota</taxon>
        <taxon>Gammaproteobacteria</taxon>
        <taxon>Lysobacterales</taxon>
        <taxon>Rhodanobacteraceae</taxon>
        <taxon>Rhodanobacter</taxon>
    </lineage>
</organism>
<accession>A0AB74USN2</accession>
<dbReference type="Pfam" id="PF05045">
    <property type="entry name" value="RgpF"/>
    <property type="match status" value="1"/>
</dbReference>
<evidence type="ECO:0000313" key="1">
    <source>
        <dbReference type="EMBL" id="XIA17444.1"/>
    </source>
</evidence>
<dbReference type="AlphaFoldDB" id="A0AB74USN2"/>
<proteinExistence type="predicted"/>
<dbReference type="InterPro" id="IPR007739">
    <property type="entry name" value="RgpF"/>
</dbReference>
<sequence length="647" mass="74407">MRRVCLFSFYDEQGVVDDYVIFFLKELGKFVENIVFLSNGPLTKEAEAALHGIVSETIVRPNEGFDVLAYKEGLEKIDFNREGLYDEVLMVNHTCYGPVFPFSELFSTMEARSCDFWGITAHMEMTPNPFTGDGRLPYHLNSNFIAVRRNMLQSESFRQYWNKLEGNTTYEAAVLSHEAVFTEHFTKLGYIGDCYLDCRKYGTHYPAMLDIDETLIDRNPLLKRRAFFHDPRLLEHYAGDLPRALQVLEKTSNYDRSLIWRNVVRTAELRTLNTNAALTSVLPDVRIKQDDPTPHYGNIAVCAHVYYTDMLEELLALTDTIPCTYDFIATTETTEKKAIIEQTVTGRKNIGKVIVRVVEQNRGRDMSSLFITCRDLFLDDHYDLVCRLHTKKSPQVAAGQANVFKRHMFENLLNSPGFTTNVLDMFHDKPWIGVAVPPLIHISYPTMGHVWFGNDIRAKELAEVLDLKVHFDPDTPVGAFGTMFWFRPKALRKLFQHPWQWADFNAEPHHVDGGLAHVLERLICYVAQDARYTTQQILSPHLASWNFAMLEYKVQKMSAALPNSDFSYQCHFLEEWKRTGYKTIYETASTPPEKQATAVDLPPTIRQAFGNLFLSAKRSISYRSPHLAKILRPIYHAGRRARHATTK</sequence>
<dbReference type="EMBL" id="CP170721">
    <property type="protein sequence ID" value="XIA17444.1"/>
    <property type="molecule type" value="Genomic_DNA"/>
</dbReference>
<dbReference type="RefSeq" id="WP_395116526.1">
    <property type="nucleotide sequence ID" value="NZ_CP170721.1"/>
</dbReference>
<gene>
    <name evidence="1" type="ORF">ACFYG5_12815</name>
</gene>
<reference evidence="1" key="1">
    <citation type="submission" date="2024-10" db="EMBL/GenBank/DDBJ databases">
        <authorList>
            <person name="Lesea H.P."/>
            <person name="Kuehl J.V."/>
            <person name="Chandonia J.-M."/>
        </authorList>
    </citation>
    <scope>NUCLEOTIDE SEQUENCE</scope>
    <source>
        <strain evidence="1">FW102-FHT14D07</strain>
    </source>
</reference>